<dbReference type="PANTHER" id="PTHR38116:SF1">
    <property type="entry name" value="BZIP DOMAIN-CONTAINING PROTEIN"/>
    <property type="match status" value="1"/>
</dbReference>
<accession>A0A9P4UJ94</accession>
<gene>
    <name evidence="1" type="ORF">K431DRAFT_288328</name>
</gene>
<reference evidence="1" key="1">
    <citation type="journal article" date="2020" name="Stud. Mycol.">
        <title>101 Dothideomycetes genomes: a test case for predicting lifestyles and emergence of pathogens.</title>
        <authorList>
            <person name="Haridas S."/>
            <person name="Albert R."/>
            <person name="Binder M."/>
            <person name="Bloem J."/>
            <person name="Labutti K."/>
            <person name="Salamov A."/>
            <person name="Andreopoulos B."/>
            <person name="Baker S."/>
            <person name="Barry K."/>
            <person name="Bills G."/>
            <person name="Bluhm B."/>
            <person name="Cannon C."/>
            <person name="Castanera R."/>
            <person name="Culley D."/>
            <person name="Daum C."/>
            <person name="Ezra D."/>
            <person name="Gonzalez J."/>
            <person name="Henrissat B."/>
            <person name="Kuo A."/>
            <person name="Liang C."/>
            <person name="Lipzen A."/>
            <person name="Lutzoni F."/>
            <person name="Magnuson J."/>
            <person name="Mondo S."/>
            <person name="Nolan M."/>
            <person name="Ohm R."/>
            <person name="Pangilinan J."/>
            <person name="Park H.-J."/>
            <person name="Ramirez L."/>
            <person name="Alfaro M."/>
            <person name="Sun H."/>
            <person name="Tritt A."/>
            <person name="Yoshinaga Y."/>
            <person name="Zwiers L.-H."/>
            <person name="Turgeon B."/>
            <person name="Goodwin S."/>
            <person name="Spatafora J."/>
            <person name="Crous P."/>
            <person name="Grigoriev I."/>
        </authorList>
    </citation>
    <scope>NUCLEOTIDE SEQUENCE</scope>
    <source>
        <strain evidence="1">CBS 116435</strain>
    </source>
</reference>
<dbReference type="EMBL" id="MU003838">
    <property type="protein sequence ID" value="KAF2717717.1"/>
    <property type="molecule type" value="Genomic_DNA"/>
</dbReference>
<sequence length="150" mass="16567">MEAVAINARTLHLDEAAVRQGERMRTPGQRASVPIALGPVPLQHQISHDLLYDTIPHPRIRQNIMAAIISGRLDQAALSSCIRASGALVFWQGTWQRRGLVVWGDASCISSWELTEGFVRTFGFLLEGCDDFLAATNTWRAMRGEAPITL</sequence>
<dbReference type="PANTHER" id="PTHR38116">
    <property type="entry name" value="CHROMOSOME 7, WHOLE GENOME SHOTGUN SEQUENCE"/>
    <property type="match status" value="1"/>
</dbReference>
<dbReference type="Pfam" id="PF11905">
    <property type="entry name" value="DUF3425"/>
    <property type="match status" value="1"/>
</dbReference>
<dbReference type="OrthoDB" id="2245989at2759"/>
<organism evidence="1 2">
    <name type="scientific">Polychaeton citri CBS 116435</name>
    <dbReference type="NCBI Taxonomy" id="1314669"/>
    <lineage>
        <taxon>Eukaryota</taxon>
        <taxon>Fungi</taxon>
        <taxon>Dikarya</taxon>
        <taxon>Ascomycota</taxon>
        <taxon>Pezizomycotina</taxon>
        <taxon>Dothideomycetes</taxon>
        <taxon>Dothideomycetidae</taxon>
        <taxon>Capnodiales</taxon>
        <taxon>Capnodiaceae</taxon>
        <taxon>Polychaeton</taxon>
    </lineage>
</organism>
<name>A0A9P4UJ94_9PEZI</name>
<proteinExistence type="predicted"/>
<comment type="caution">
    <text evidence="1">The sequence shown here is derived from an EMBL/GenBank/DDBJ whole genome shotgun (WGS) entry which is preliminary data.</text>
</comment>
<dbReference type="InterPro" id="IPR021833">
    <property type="entry name" value="DUF3425"/>
</dbReference>
<evidence type="ECO:0000313" key="2">
    <source>
        <dbReference type="Proteomes" id="UP000799441"/>
    </source>
</evidence>
<protein>
    <submittedName>
        <fullName evidence="1">Uncharacterized protein</fullName>
    </submittedName>
</protein>
<keyword evidence="2" id="KW-1185">Reference proteome</keyword>
<dbReference type="AlphaFoldDB" id="A0A9P4UJ94"/>
<evidence type="ECO:0000313" key="1">
    <source>
        <dbReference type="EMBL" id="KAF2717717.1"/>
    </source>
</evidence>
<dbReference type="Proteomes" id="UP000799441">
    <property type="component" value="Unassembled WGS sequence"/>
</dbReference>